<evidence type="ECO:0000256" key="1">
    <source>
        <dbReference type="SAM" id="Phobius"/>
    </source>
</evidence>
<dbReference type="KEGG" id="cwo:Cwoe_3402"/>
<feature type="transmembrane region" description="Helical" evidence="1">
    <location>
        <begin position="21"/>
        <end position="42"/>
    </location>
</feature>
<keyword evidence="1" id="KW-0812">Transmembrane</keyword>
<dbReference type="RefSeq" id="WP_012934871.1">
    <property type="nucleotide sequence ID" value="NC_013739.1"/>
</dbReference>
<keyword evidence="1" id="KW-0472">Membrane</keyword>
<evidence type="ECO:0008006" key="4">
    <source>
        <dbReference type="Google" id="ProtNLM"/>
    </source>
</evidence>
<name>D3EZ55_CONWI</name>
<keyword evidence="1" id="KW-1133">Transmembrane helix</keyword>
<evidence type="ECO:0000313" key="2">
    <source>
        <dbReference type="EMBL" id="ADB51820.1"/>
    </source>
</evidence>
<feature type="transmembrane region" description="Helical" evidence="1">
    <location>
        <begin position="82"/>
        <end position="105"/>
    </location>
</feature>
<dbReference type="Proteomes" id="UP000008229">
    <property type="component" value="Chromosome"/>
</dbReference>
<keyword evidence="3" id="KW-1185">Reference proteome</keyword>
<feature type="transmembrane region" description="Helical" evidence="1">
    <location>
        <begin position="189"/>
        <end position="213"/>
    </location>
</feature>
<dbReference type="EMBL" id="CP001854">
    <property type="protein sequence ID" value="ADB51820.1"/>
    <property type="molecule type" value="Genomic_DNA"/>
</dbReference>
<gene>
    <name evidence="2" type="ordered locus">Cwoe_3402</name>
</gene>
<dbReference type="STRING" id="469383.Cwoe_3402"/>
<feature type="transmembrane region" description="Helical" evidence="1">
    <location>
        <begin position="155"/>
        <end position="183"/>
    </location>
</feature>
<accession>D3EZ55</accession>
<dbReference type="HOGENOM" id="CLU_1270498_0_0_11"/>
<dbReference type="OrthoDB" id="5244866at2"/>
<evidence type="ECO:0000313" key="3">
    <source>
        <dbReference type="Proteomes" id="UP000008229"/>
    </source>
</evidence>
<dbReference type="eggNOG" id="ENOG5031WRB">
    <property type="taxonomic scope" value="Bacteria"/>
</dbReference>
<reference evidence="3" key="2">
    <citation type="submission" date="2010-01" db="EMBL/GenBank/DDBJ databases">
        <title>The complete genome of Conexibacter woesei DSM 14684.</title>
        <authorList>
            <consortium name="US DOE Joint Genome Institute (JGI-PGF)"/>
            <person name="Lucas S."/>
            <person name="Copeland A."/>
            <person name="Lapidus A."/>
            <person name="Glavina del Rio T."/>
            <person name="Dalin E."/>
            <person name="Tice H."/>
            <person name="Bruce D."/>
            <person name="Goodwin L."/>
            <person name="Pitluck S."/>
            <person name="Kyrpides N."/>
            <person name="Mavromatis K."/>
            <person name="Ivanova N."/>
            <person name="Mikhailova N."/>
            <person name="Chertkov O."/>
            <person name="Brettin T."/>
            <person name="Detter J.C."/>
            <person name="Han C."/>
            <person name="Larimer F."/>
            <person name="Land M."/>
            <person name="Hauser L."/>
            <person name="Markowitz V."/>
            <person name="Cheng J.-F."/>
            <person name="Hugenholtz P."/>
            <person name="Woyke T."/>
            <person name="Wu D."/>
            <person name="Pukall R."/>
            <person name="Steenblock K."/>
            <person name="Schneider S."/>
            <person name="Klenk H.-P."/>
            <person name="Eisen J.A."/>
        </authorList>
    </citation>
    <scope>NUCLEOTIDE SEQUENCE [LARGE SCALE GENOMIC DNA]</scope>
    <source>
        <strain evidence="3">DSM 14684 / CIP 108061 / JCM 11494 / NBRC 100937 / ID131577</strain>
    </source>
</reference>
<feature type="transmembrane region" description="Helical" evidence="1">
    <location>
        <begin position="111"/>
        <end position="134"/>
    </location>
</feature>
<proteinExistence type="predicted"/>
<sequence>MTTIQPTEIVGRAFAIYKQQAGALIPAALVVFAVVALSELVFDEGLLVLIASAIGIVAHTFYTGMVVRLVDDVRDGVLDASVSSLFASVAPVALTLILASLLVGIGVGIGFILLIIPGLFLMTIWAVVAPVVVLEQRGVIEALGRSQELVKGNGWGVFGVIVIVFLLTIGAGIVGGALAFAGGDVVRVLVTWAVTVLVAPLAALATSVLYFALRDQP</sequence>
<reference evidence="2 3" key="1">
    <citation type="journal article" date="2010" name="Stand. Genomic Sci.">
        <title>Complete genome sequence of Conexibacter woesei type strain (ID131577).</title>
        <authorList>
            <person name="Pukall R."/>
            <person name="Lapidus A."/>
            <person name="Glavina Del Rio T."/>
            <person name="Copeland A."/>
            <person name="Tice H."/>
            <person name="Cheng J.-F."/>
            <person name="Lucas S."/>
            <person name="Chen F."/>
            <person name="Nolan M."/>
            <person name="Bruce D."/>
            <person name="Goodwin L."/>
            <person name="Pitluck S."/>
            <person name="Mavromatis K."/>
            <person name="Ivanova N."/>
            <person name="Ovchinnikova G."/>
            <person name="Pati A."/>
            <person name="Chen A."/>
            <person name="Palaniappan K."/>
            <person name="Land M."/>
            <person name="Hauser L."/>
            <person name="Chang Y.-J."/>
            <person name="Jeffries C.D."/>
            <person name="Chain P."/>
            <person name="Meincke L."/>
            <person name="Sims D."/>
            <person name="Brettin T."/>
            <person name="Detter J.C."/>
            <person name="Rohde M."/>
            <person name="Goeker M."/>
            <person name="Bristow J."/>
            <person name="Eisen J.A."/>
            <person name="Markowitz V."/>
            <person name="Kyrpides N.C."/>
            <person name="Klenk H.-P."/>
            <person name="Hugenholtz P."/>
        </authorList>
    </citation>
    <scope>NUCLEOTIDE SEQUENCE [LARGE SCALE GENOMIC DNA]</scope>
    <source>
        <strain evidence="3">DSM 14684 / CIP 108061 / JCM 11494 / NBRC 100937 / ID131577</strain>
    </source>
</reference>
<protein>
    <recommendedName>
        <fullName evidence="4">Glycerophosphoryl diester phosphodiesterase membrane domain-containing protein</fullName>
    </recommendedName>
</protein>
<organism evidence="2 3">
    <name type="scientific">Conexibacter woesei (strain DSM 14684 / CCUG 47730 / CIP 108061 / JCM 11494 / NBRC 100937 / ID131577)</name>
    <dbReference type="NCBI Taxonomy" id="469383"/>
    <lineage>
        <taxon>Bacteria</taxon>
        <taxon>Bacillati</taxon>
        <taxon>Actinomycetota</taxon>
        <taxon>Thermoleophilia</taxon>
        <taxon>Solirubrobacterales</taxon>
        <taxon>Conexibacteraceae</taxon>
        <taxon>Conexibacter</taxon>
    </lineage>
</organism>
<dbReference type="AlphaFoldDB" id="D3EZ55"/>
<feature type="transmembrane region" description="Helical" evidence="1">
    <location>
        <begin position="48"/>
        <end position="70"/>
    </location>
</feature>